<sequence length="487" mass="51509">MNHHHIGRHWINGEFVASGVERAVINPANGEAVGCYHDGGLEEAAASIAAAQRTFHGCEWKSDGARRATALGRLADAFERRAAELAVLISLENGKVAAEAGFEVSMLSRTLRFQAGLAMQTFGRVLEGKPGSMSMVLREPIGVSGHIIPWNSPAVLFVRSLAPALAAGTTAVVKMPAQSALVATLMAEIIAEVKELPRGAVNIFIEGGAEGAKHIVDSPLVPAISFTGSTATGRAIAIAAAPRFKRLGLELGGKGPHLVFDDADIVAALPKIEKSLTVFAGQFCMTAGRLLVQRGVADVVREGLAARLRAVKVGPASDPSSSMGPLIDKRSVDRVEQMVQEAIAQGAKVLVRGGPVTEGPLSCGAFYRPTLLEIQDLSTRIAREEVFGPVQVLQVFDTEQEAVDLANDSEYGLSASIWSRDADRGLRIARQLETGLVSINDWINFGVQFEIGGVKASGLGRMGGLGSIDGFLEYKQIGQVYRTAATE</sequence>
<dbReference type="Gene3D" id="3.40.605.10">
    <property type="entry name" value="Aldehyde Dehydrogenase, Chain A, domain 1"/>
    <property type="match status" value="1"/>
</dbReference>
<protein>
    <submittedName>
        <fullName evidence="3">Aldehyde dehydrogenase family protein</fullName>
    </submittedName>
</protein>
<accession>A0A5Q0M7D4</accession>
<keyword evidence="1" id="KW-0560">Oxidoreductase</keyword>
<dbReference type="PANTHER" id="PTHR11699">
    <property type="entry name" value="ALDEHYDE DEHYDROGENASE-RELATED"/>
    <property type="match status" value="1"/>
</dbReference>
<dbReference type="AlphaFoldDB" id="A0A5Q0M7D4"/>
<proteinExistence type="predicted"/>
<feature type="domain" description="Aldehyde dehydrogenase" evidence="2">
    <location>
        <begin position="22"/>
        <end position="477"/>
    </location>
</feature>
<evidence type="ECO:0000313" key="3">
    <source>
        <dbReference type="EMBL" id="QFZ85108.1"/>
    </source>
</evidence>
<dbReference type="SUPFAM" id="SSF53720">
    <property type="entry name" value="ALDH-like"/>
    <property type="match status" value="1"/>
</dbReference>
<dbReference type="RefSeq" id="WP_153283726.1">
    <property type="nucleotide sequence ID" value="NZ_CP045644.1"/>
</dbReference>
<dbReference type="Gene3D" id="3.40.309.10">
    <property type="entry name" value="Aldehyde Dehydrogenase, Chain A, domain 2"/>
    <property type="match status" value="1"/>
</dbReference>
<dbReference type="EMBL" id="CP045644">
    <property type="protein sequence ID" value="QFZ85108.1"/>
    <property type="molecule type" value="Genomic_DNA"/>
</dbReference>
<dbReference type="InterPro" id="IPR016163">
    <property type="entry name" value="Ald_DH_C"/>
</dbReference>
<evidence type="ECO:0000256" key="1">
    <source>
        <dbReference type="ARBA" id="ARBA00023002"/>
    </source>
</evidence>
<evidence type="ECO:0000313" key="4">
    <source>
        <dbReference type="Proteomes" id="UP000326780"/>
    </source>
</evidence>
<organism evidence="3 4">
    <name type="scientific">Variovorax paradoxus</name>
    <dbReference type="NCBI Taxonomy" id="34073"/>
    <lineage>
        <taxon>Bacteria</taxon>
        <taxon>Pseudomonadati</taxon>
        <taxon>Pseudomonadota</taxon>
        <taxon>Betaproteobacteria</taxon>
        <taxon>Burkholderiales</taxon>
        <taxon>Comamonadaceae</taxon>
        <taxon>Variovorax</taxon>
    </lineage>
</organism>
<dbReference type="GO" id="GO:0016620">
    <property type="term" value="F:oxidoreductase activity, acting on the aldehyde or oxo group of donors, NAD or NADP as acceptor"/>
    <property type="evidence" value="ECO:0007669"/>
    <property type="project" value="InterPro"/>
</dbReference>
<dbReference type="InterPro" id="IPR016161">
    <property type="entry name" value="Ald_DH/histidinol_DH"/>
</dbReference>
<dbReference type="InterPro" id="IPR015590">
    <property type="entry name" value="Aldehyde_DH_dom"/>
</dbReference>
<name>A0A5Q0M7D4_VARPD</name>
<evidence type="ECO:0000259" key="2">
    <source>
        <dbReference type="Pfam" id="PF00171"/>
    </source>
</evidence>
<gene>
    <name evidence="3" type="ORF">GFK26_21285</name>
</gene>
<reference evidence="3 4" key="1">
    <citation type="submission" date="2019-10" db="EMBL/GenBank/DDBJ databases">
        <title>Complete genome sequence of Variovorax paradoxus 5C-2.</title>
        <authorList>
            <person name="Gogoleva N.E."/>
            <person name="Balkin A.S."/>
        </authorList>
    </citation>
    <scope>NUCLEOTIDE SEQUENCE [LARGE SCALE GENOMIC DNA]</scope>
    <source>
        <strain evidence="3 4">5C-2</strain>
    </source>
</reference>
<dbReference type="Pfam" id="PF00171">
    <property type="entry name" value="Aldedh"/>
    <property type="match status" value="1"/>
</dbReference>
<dbReference type="InterPro" id="IPR016162">
    <property type="entry name" value="Ald_DH_N"/>
</dbReference>
<dbReference type="Proteomes" id="UP000326780">
    <property type="component" value="Chromosome"/>
</dbReference>